<evidence type="ECO:0008006" key="3">
    <source>
        <dbReference type="Google" id="ProtNLM"/>
    </source>
</evidence>
<name>A0A3P7PUR2_9FIRM</name>
<gene>
    <name evidence="1" type="ORF">PATL70BA_1794</name>
</gene>
<reference evidence="1 2" key="1">
    <citation type="submission" date="2018-09" db="EMBL/GenBank/DDBJ databases">
        <authorList>
            <person name="Postec A."/>
        </authorList>
    </citation>
    <scope>NUCLEOTIDE SEQUENCE [LARGE SCALE GENOMIC DNA]</scope>
    <source>
        <strain evidence="1">70B-A</strain>
    </source>
</reference>
<keyword evidence="2" id="KW-1185">Reference proteome</keyword>
<dbReference type="AlphaFoldDB" id="A0A3P7PUR2"/>
<organism evidence="1 2">
    <name type="scientific">Petrocella atlantisensis</name>
    <dbReference type="NCBI Taxonomy" id="2173034"/>
    <lineage>
        <taxon>Bacteria</taxon>
        <taxon>Bacillati</taxon>
        <taxon>Bacillota</taxon>
        <taxon>Clostridia</taxon>
        <taxon>Lachnospirales</taxon>
        <taxon>Vallitaleaceae</taxon>
        <taxon>Petrocella</taxon>
    </lineage>
</organism>
<dbReference type="Proteomes" id="UP000279029">
    <property type="component" value="Chromosome"/>
</dbReference>
<sequence>MIEKGDNMILYIRALGFTEFDTKDKAEGMVAETIKDPTEKFVWESESGILNVEYYKSYGDDFGLMVRGSIEENKALNVHALLPYAQGRFLTNTHEVDVIKLNRQDVYHGFCEEIKSGTPISFFVQNLVEYKMAEKHDHIYVNGIHLVVYCTEGTVILPIEKDDTDLLLEKEEEMIREELLEQARKGDEEAMTILDEEATEATEILQERLQNEDILTVLEGFFVPVGDHDDIYSLLGDIEDIGVFHNNNTNEEIFRLKIRCMSISLDVFINSKDMIGYPTLGMRFKGSGWVHGKIEFDFDKKL</sequence>
<proteinExistence type="predicted"/>
<protein>
    <recommendedName>
        <fullName evidence="3">DUF3881 family protein</fullName>
    </recommendedName>
</protein>
<dbReference type="KEGG" id="cbar:PATL70BA_1794"/>
<dbReference type="Pfam" id="PF12997">
    <property type="entry name" value="DUF3881"/>
    <property type="match status" value="1"/>
</dbReference>
<evidence type="ECO:0000313" key="1">
    <source>
        <dbReference type="EMBL" id="VDN47687.1"/>
    </source>
</evidence>
<dbReference type="EMBL" id="LR130778">
    <property type="protein sequence ID" value="VDN47687.1"/>
    <property type="molecule type" value="Genomic_DNA"/>
</dbReference>
<accession>A0A3P7PUR2</accession>
<evidence type="ECO:0000313" key="2">
    <source>
        <dbReference type="Proteomes" id="UP000279029"/>
    </source>
</evidence>
<dbReference type="InterPro" id="IPR024541">
    <property type="entry name" value="DUF3881"/>
</dbReference>